<dbReference type="GO" id="GO:0046872">
    <property type="term" value="F:metal ion binding"/>
    <property type="evidence" value="ECO:0007669"/>
    <property type="project" value="UniProtKB-KW"/>
</dbReference>
<dbReference type="InterPro" id="IPR001261">
    <property type="entry name" value="ArgE/DapE_CS"/>
</dbReference>
<evidence type="ECO:0000256" key="4">
    <source>
        <dbReference type="ARBA" id="ARBA00022833"/>
    </source>
</evidence>
<dbReference type="PANTHER" id="PTHR43808:SF9">
    <property type="entry name" value="BLL0789 PROTEIN"/>
    <property type="match status" value="1"/>
</dbReference>
<dbReference type="InterPro" id="IPR011650">
    <property type="entry name" value="Peptidase_M20_dimer"/>
</dbReference>
<dbReference type="CDD" id="cd03885">
    <property type="entry name" value="M20_CPDG2"/>
    <property type="match status" value="1"/>
</dbReference>
<dbReference type="Gene3D" id="3.30.70.360">
    <property type="match status" value="1"/>
</dbReference>
<organism evidence="8 9">
    <name type="scientific">Veronia nyctiphanis</name>
    <dbReference type="NCBI Taxonomy" id="1278244"/>
    <lineage>
        <taxon>Bacteria</taxon>
        <taxon>Pseudomonadati</taxon>
        <taxon>Pseudomonadota</taxon>
        <taxon>Gammaproteobacteria</taxon>
        <taxon>Vibrionales</taxon>
        <taxon>Vibrionaceae</taxon>
        <taxon>Veronia</taxon>
    </lineage>
</organism>
<dbReference type="PROSITE" id="PS00758">
    <property type="entry name" value="ARGE_DAPE_CPG2_1"/>
    <property type="match status" value="1"/>
</dbReference>
<sequence>MSLFDYECDFDELEEFIRCNSYSKNKEGVDRHGEQMIERMVNLNYCVERFSREKIGDHLLFTSRKRPGTKVLLLGHLDTVFPPGTFTEFSQNDEWVYGPGVCDMKGGNFVALNVIRKLDKEFAAGVHNVDFLLVSDEETGSDDSRELTARLAKQYDYCLVFEAAGTDHEVVIGRKGIATYEISITGKGAHAGNHYVDGVDANLALAQLLIKLKALTRIDKGTTVNPGKIKGGIGANTISPSAQMTVEARFTNQEEKIRVMSSITSLCSLLEKSGLGVSVSGGLQRDVMETCERQQALISSLNEILPEPIKTEQRGGVSDANVVAGAGTVTLDGWGPYGDGDHTIHERASKQSFHRRIDEVTRVVRFLIADAFD</sequence>
<dbReference type="RefSeq" id="WP_129121406.1">
    <property type="nucleotide sequence ID" value="NZ_PEIB01000004.1"/>
</dbReference>
<dbReference type="PANTHER" id="PTHR43808">
    <property type="entry name" value="ACETYLORNITHINE DEACETYLASE"/>
    <property type="match status" value="1"/>
</dbReference>
<dbReference type="PIRSF" id="PIRSF037238">
    <property type="entry name" value="Carboxypeptidase_G2"/>
    <property type="match status" value="1"/>
</dbReference>
<dbReference type="Pfam" id="PF01546">
    <property type="entry name" value="Peptidase_M20"/>
    <property type="match status" value="1"/>
</dbReference>
<comment type="cofactor">
    <cofactor evidence="1">
        <name>Zn(2+)</name>
        <dbReference type="ChEBI" id="CHEBI:29105"/>
    </cofactor>
</comment>
<keyword evidence="9" id="KW-1185">Reference proteome</keyword>
<comment type="caution">
    <text evidence="8">The sequence shown here is derived from an EMBL/GenBank/DDBJ whole genome shotgun (WGS) entry which is preliminary data.</text>
</comment>
<dbReference type="InterPro" id="IPR002933">
    <property type="entry name" value="Peptidase_M20"/>
</dbReference>
<keyword evidence="4" id="KW-0862">Zinc</keyword>
<evidence type="ECO:0000313" key="9">
    <source>
        <dbReference type="Proteomes" id="UP000290287"/>
    </source>
</evidence>
<evidence type="ECO:0000256" key="6">
    <source>
        <dbReference type="PIRSR" id="PIRSR037238-1"/>
    </source>
</evidence>
<dbReference type="InterPro" id="IPR036264">
    <property type="entry name" value="Bact_exopeptidase_dim_dom"/>
</dbReference>
<dbReference type="SUPFAM" id="SSF55031">
    <property type="entry name" value="Bacterial exopeptidase dimerisation domain"/>
    <property type="match status" value="1"/>
</dbReference>
<dbReference type="EMBL" id="PEIB01000004">
    <property type="protein sequence ID" value="RXJ74171.1"/>
    <property type="molecule type" value="Genomic_DNA"/>
</dbReference>
<dbReference type="InterPro" id="IPR050072">
    <property type="entry name" value="Peptidase_M20A"/>
</dbReference>
<evidence type="ECO:0000313" key="8">
    <source>
        <dbReference type="EMBL" id="RXJ74171.1"/>
    </source>
</evidence>
<keyword evidence="3" id="KW-0378">Hydrolase</keyword>
<dbReference type="Proteomes" id="UP000290287">
    <property type="component" value="Unassembled WGS sequence"/>
</dbReference>
<reference evidence="8 9" key="1">
    <citation type="submission" date="2017-10" db="EMBL/GenBank/DDBJ databases">
        <title>Nyctiphanis sp. nov., isolated from the stomach of the euphausiid Nyctiphanes simplex (Hansen, 1911) in the Gulf of California.</title>
        <authorList>
            <person name="Gomez-Gil B."/>
            <person name="Aguilar-Mendez M."/>
            <person name="Lopez-Cortes A."/>
            <person name="Gomez-Gutierrez J."/>
            <person name="Roque A."/>
            <person name="Lang E."/>
            <person name="Gonzalez-Castillo A."/>
        </authorList>
    </citation>
    <scope>NUCLEOTIDE SEQUENCE [LARGE SCALE GENOMIC DNA]</scope>
    <source>
        <strain evidence="8 9">CAIM 600</strain>
    </source>
</reference>
<dbReference type="Gene3D" id="3.40.630.10">
    <property type="entry name" value="Zn peptidases"/>
    <property type="match status" value="1"/>
</dbReference>
<dbReference type="GO" id="GO:0016787">
    <property type="term" value="F:hydrolase activity"/>
    <property type="evidence" value="ECO:0007669"/>
    <property type="project" value="UniProtKB-KW"/>
</dbReference>
<dbReference type="OrthoDB" id="9776600at2"/>
<evidence type="ECO:0000259" key="7">
    <source>
        <dbReference type="Pfam" id="PF07687"/>
    </source>
</evidence>
<evidence type="ECO:0000256" key="2">
    <source>
        <dbReference type="ARBA" id="ARBA00022723"/>
    </source>
</evidence>
<dbReference type="AlphaFoldDB" id="A0A4Q0YYL7"/>
<dbReference type="InterPro" id="IPR017150">
    <property type="entry name" value="Pept_M20_glutamate_carboxypep"/>
</dbReference>
<proteinExistence type="predicted"/>
<feature type="active site" evidence="6">
    <location>
        <position position="78"/>
    </location>
</feature>
<accession>A0A4Q0YYL7</accession>
<evidence type="ECO:0000256" key="1">
    <source>
        <dbReference type="ARBA" id="ARBA00001947"/>
    </source>
</evidence>
<evidence type="ECO:0000256" key="3">
    <source>
        <dbReference type="ARBA" id="ARBA00022801"/>
    </source>
</evidence>
<protein>
    <submittedName>
        <fullName evidence="8">Peptidase M20</fullName>
    </submittedName>
</protein>
<keyword evidence="2" id="KW-0479">Metal-binding</keyword>
<feature type="domain" description="Peptidase M20 dimerisation" evidence="7">
    <location>
        <begin position="172"/>
        <end position="268"/>
    </location>
</feature>
<feature type="active site" description="Proton acceptor" evidence="6">
    <location>
        <position position="137"/>
    </location>
</feature>
<gene>
    <name evidence="8" type="ORF">CS022_05250</name>
</gene>
<name>A0A4Q0YYL7_9GAMM</name>
<evidence type="ECO:0000256" key="5">
    <source>
        <dbReference type="ARBA" id="ARBA00023285"/>
    </source>
</evidence>
<dbReference type="SUPFAM" id="SSF53187">
    <property type="entry name" value="Zn-dependent exopeptidases"/>
    <property type="match status" value="1"/>
</dbReference>
<dbReference type="Pfam" id="PF07687">
    <property type="entry name" value="M20_dimer"/>
    <property type="match status" value="1"/>
</dbReference>
<keyword evidence="5" id="KW-0170">Cobalt</keyword>